<feature type="region of interest" description="Disordered" evidence="8">
    <location>
        <begin position="213"/>
        <end position="232"/>
    </location>
</feature>
<comment type="catalytic activity">
    <reaction evidence="7">
        <text>P(1),P(3)-bis(5'-adenosyl) triphosphate + H2O = AMP + ADP + 2 H(+)</text>
        <dbReference type="Rhea" id="RHEA:13893"/>
        <dbReference type="ChEBI" id="CHEBI:15377"/>
        <dbReference type="ChEBI" id="CHEBI:15378"/>
        <dbReference type="ChEBI" id="CHEBI:58529"/>
        <dbReference type="ChEBI" id="CHEBI:456215"/>
        <dbReference type="ChEBI" id="CHEBI:456216"/>
        <dbReference type="EC" id="3.6.1.29"/>
    </reaction>
</comment>
<feature type="region of interest" description="Disordered" evidence="8">
    <location>
        <begin position="186"/>
        <end position="205"/>
    </location>
</feature>
<proteinExistence type="predicted"/>
<evidence type="ECO:0000256" key="1">
    <source>
        <dbReference type="ARBA" id="ARBA00022741"/>
    </source>
</evidence>
<feature type="compositionally biased region" description="Low complexity" evidence="8">
    <location>
        <begin position="118"/>
        <end position="131"/>
    </location>
</feature>
<keyword evidence="2 7" id="KW-0378">Hydrolase</keyword>
<sequence length="232" mass="24908">MLNARLLLGRARPLATRQSCVFGRATMTTSDAPIRFGPFEVTEQVFLTTPHSFALVNLKPLIPGHVLVCPRAAHERLLDLSPDETADLLATVQLTQRLLARTYFGTGNGGAATSRDTASPSPSSGARGAGSFTVAVQDGPEAGQTVPHVHVHVIPRTRGDMGEGRPSDDVYVRLAAEAGNVGGALWDRQRRPAPGGDMPRVEDDDRAVRTAAQMSEEAGRYRMTLRDMGVEQ</sequence>
<organism evidence="10 11">
    <name type="scientific">Ophiocordyceps sinensis</name>
    <dbReference type="NCBI Taxonomy" id="72228"/>
    <lineage>
        <taxon>Eukaryota</taxon>
        <taxon>Fungi</taxon>
        <taxon>Dikarya</taxon>
        <taxon>Ascomycota</taxon>
        <taxon>Pezizomycotina</taxon>
        <taxon>Sordariomycetes</taxon>
        <taxon>Hypocreomycetidae</taxon>
        <taxon>Hypocreales</taxon>
        <taxon>Ophiocordycipitaceae</taxon>
        <taxon>Ophiocordyceps</taxon>
    </lineage>
</organism>
<accession>A0A8H4Q031</accession>
<comment type="caution">
    <text evidence="10">The sequence shown here is derived from an EMBL/GenBank/DDBJ whole genome shotgun (WGS) entry which is preliminary data.</text>
</comment>
<dbReference type="GO" id="GO:0000166">
    <property type="term" value="F:nucleotide binding"/>
    <property type="evidence" value="ECO:0007669"/>
    <property type="project" value="UniProtKB-KW"/>
</dbReference>
<evidence type="ECO:0000256" key="2">
    <source>
        <dbReference type="ARBA" id="ARBA00022801"/>
    </source>
</evidence>
<protein>
    <recommendedName>
        <fullName evidence="7">Bis(5'-adenosyl)-triphosphatase</fullName>
        <ecNumber evidence="7">3.6.1.29</ecNumber>
    </recommendedName>
</protein>
<dbReference type="InterPro" id="IPR039383">
    <property type="entry name" value="FHIT"/>
</dbReference>
<dbReference type="CDD" id="cd01275">
    <property type="entry name" value="FHIT"/>
    <property type="match status" value="1"/>
</dbReference>
<dbReference type="GO" id="GO:0047710">
    <property type="term" value="F:bis(5'-adenosyl)-triphosphatase activity"/>
    <property type="evidence" value="ECO:0007669"/>
    <property type="project" value="UniProtKB-UniRule"/>
</dbReference>
<feature type="binding site" evidence="4">
    <location>
        <begin position="143"/>
        <end position="146"/>
    </location>
    <ligand>
        <name>substrate</name>
    </ligand>
</feature>
<evidence type="ECO:0000256" key="6">
    <source>
        <dbReference type="PROSITE-ProRule" id="PRU00464"/>
    </source>
</evidence>
<feature type="domain" description="HIT" evidence="9">
    <location>
        <begin position="32"/>
        <end position="163"/>
    </location>
</feature>
<dbReference type="EMBL" id="JAAVMX010000001">
    <property type="protein sequence ID" value="KAF4513578.1"/>
    <property type="molecule type" value="Genomic_DNA"/>
</dbReference>
<evidence type="ECO:0000313" key="10">
    <source>
        <dbReference type="EMBL" id="KAF4513578.1"/>
    </source>
</evidence>
<dbReference type="Proteomes" id="UP000557566">
    <property type="component" value="Unassembled WGS sequence"/>
</dbReference>
<name>A0A8H4Q031_9HYPO</name>
<feature type="compositionally biased region" description="Basic and acidic residues" evidence="8">
    <location>
        <begin position="217"/>
        <end position="232"/>
    </location>
</feature>
<dbReference type="PANTHER" id="PTHR46243:SF1">
    <property type="entry name" value="BIS(5'-ADENOSYL)-TRIPHOSPHATASE"/>
    <property type="match status" value="1"/>
</dbReference>
<evidence type="ECO:0000259" key="9">
    <source>
        <dbReference type="PROSITE" id="PS51084"/>
    </source>
</evidence>
<dbReference type="PROSITE" id="PS00892">
    <property type="entry name" value="HIT_1"/>
    <property type="match status" value="1"/>
</dbReference>
<evidence type="ECO:0000256" key="4">
    <source>
        <dbReference type="PIRSR" id="PIRSR639383-2"/>
    </source>
</evidence>
<dbReference type="PANTHER" id="PTHR46243">
    <property type="entry name" value="BIS(5'-ADENOSYL)-TRIPHOSPHATASE"/>
    <property type="match status" value="1"/>
</dbReference>
<feature type="binding site" evidence="4">
    <location>
        <position position="152"/>
    </location>
    <ligand>
        <name>substrate</name>
    </ligand>
</feature>
<keyword evidence="1 7" id="KW-0547">Nucleotide-binding</keyword>
<feature type="binding site" evidence="4">
    <location>
        <position position="137"/>
    </location>
    <ligand>
        <name>substrate</name>
    </ligand>
</feature>
<evidence type="ECO:0000256" key="3">
    <source>
        <dbReference type="PIRSR" id="PIRSR639383-1"/>
    </source>
</evidence>
<dbReference type="Gene3D" id="3.30.428.10">
    <property type="entry name" value="HIT-like"/>
    <property type="match status" value="1"/>
</dbReference>
<feature type="site" description="Important for induction of apoptosis" evidence="5">
    <location>
        <position position="171"/>
    </location>
</feature>
<keyword evidence="11" id="KW-1185">Reference proteome</keyword>
<comment type="cofactor">
    <cofactor evidence="7">
        <name>Mn(2+)</name>
        <dbReference type="ChEBI" id="CHEBI:29035"/>
    </cofactor>
</comment>
<reference evidence="10 11" key="1">
    <citation type="journal article" date="2020" name="Genome Biol. Evol.">
        <title>A new high-quality draft genome assembly of the Chinese cordyceps Ophiocordyceps sinensis.</title>
        <authorList>
            <person name="Shu R."/>
            <person name="Zhang J."/>
            <person name="Meng Q."/>
            <person name="Zhang H."/>
            <person name="Zhou G."/>
            <person name="Li M."/>
            <person name="Wu P."/>
            <person name="Zhao Y."/>
            <person name="Chen C."/>
            <person name="Qin Q."/>
        </authorList>
    </citation>
    <scope>NUCLEOTIDE SEQUENCE [LARGE SCALE GENOMIC DNA]</scope>
    <source>
        <strain evidence="10 11">IOZ07</strain>
    </source>
</reference>
<feature type="binding site" evidence="4">
    <location>
        <position position="57"/>
    </location>
    <ligand>
        <name>substrate</name>
    </ligand>
</feature>
<feature type="active site" description="Tele-AMP-histidine intermediate" evidence="3">
    <location>
        <position position="150"/>
    </location>
</feature>
<evidence type="ECO:0000313" key="11">
    <source>
        <dbReference type="Proteomes" id="UP000557566"/>
    </source>
</evidence>
<dbReference type="SUPFAM" id="SSF54197">
    <property type="entry name" value="HIT-like"/>
    <property type="match status" value="1"/>
</dbReference>
<feature type="short sequence motif" description="Histidine triad motif" evidence="6">
    <location>
        <begin position="148"/>
        <end position="152"/>
    </location>
</feature>
<dbReference type="InterPro" id="IPR051884">
    <property type="entry name" value="Bis(5'-adenosyl)-TPase_reg"/>
</dbReference>
<dbReference type="PROSITE" id="PS51084">
    <property type="entry name" value="HIT_2"/>
    <property type="match status" value="1"/>
</dbReference>
<dbReference type="OrthoDB" id="680339at2759"/>
<feature type="region of interest" description="Disordered" evidence="8">
    <location>
        <begin position="109"/>
        <end position="131"/>
    </location>
</feature>
<dbReference type="InterPro" id="IPR036265">
    <property type="entry name" value="HIT-like_sf"/>
</dbReference>
<evidence type="ECO:0000256" key="8">
    <source>
        <dbReference type="SAM" id="MobiDB-lite"/>
    </source>
</evidence>
<evidence type="ECO:0000256" key="5">
    <source>
        <dbReference type="PIRSR" id="PIRSR639383-3"/>
    </source>
</evidence>
<dbReference type="InterPro" id="IPR019808">
    <property type="entry name" value="Histidine_triad_CS"/>
</dbReference>
<dbReference type="Pfam" id="PF01230">
    <property type="entry name" value="HIT"/>
    <property type="match status" value="1"/>
</dbReference>
<dbReference type="AlphaFoldDB" id="A0A8H4Q031"/>
<dbReference type="InterPro" id="IPR011146">
    <property type="entry name" value="HIT-like"/>
</dbReference>
<dbReference type="EC" id="3.6.1.29" evidence="7"/>
<gene>
    <name evidence="10" type="ORF">G6O67_000831</name>
</gene>
<evidence type="ECO:0000256" key="7">
    <source>
        <dbReference type="RuleBase" id="RU366076"/>
    </source>
</evidence>